<comment type="caution">
    <text evidence="2">The sequence shown here is derived from an EMBL/GenBank/DDBJ whole genome shotgun (WGS) entry which is preliminary data.</text>
</comment>
<feature type="domain" description="Beta-lactamase-related" evidence="1">
    <location>
        <begin position="37"/>
        <end position="380"/>
    </location>
</feature>
<protein>
    <recommendedName>
        <fullName evidence="1">Beta-lactamase-related domain-containing protein</fullName>
    </recommendedName>
</protein>
<gene>
    <name evidence="2" type="ORF">SNE40_016588</name>
</gene>
<sequence>MADEQGGSCLRTLSFCILAINIFSLAVGHKSISEEMDEFIKTVMECRKVPGLTLTVVLDKTELSQGYGLSDVKTGRKVDDETLFCIGSLTKSFTTALLADLLVDNNLNIRSCDWDIKLKEILQHFQSADDYRTSEMTLKDILTHRSGLESIDFGIHVGYPTITREQLCRKLKHLKESHLFRDQFSYNNLLYMLAGHVAEVIGNDTWEHLIQTRIFDKYNMVSSAVYEDSLMAKNTAIPYIYDSIEDELHDVQNLTKMYPADPAGSIFTNSKDMKIWLSHLLSLFDEHLASEYCHRTTFNKVITASDYGDVFQKYKAPELDVKYHACGYALGWFVSNYKGYEIITHNGDIYGYSSLIVLIPSIKFALYGNTNGPGGEEGIIALQQIAYYMLDVFALHETPWTNMSTACAHPMAFPYNYTDALVGKSGHGILNPERYTGIYGHPIIGDMTIAYIKDEDVLMCRMGYKFKGYMLRESDNMFFVSPDGVIKYLYEIRGGQVGLFFDNTTLTEEGLFENVTLKFSIAGYEFSRRIRFSNEVINSSSRLSDVSWVFLFPVVVFYSVFDKN</sequence>
<evidence type="ECO:0000313" key="2">
    <source>
        <dbReference type="EMBL" id="KAK6173054.1"/>
    </source>
</evidence>
<reference evidence="2 3" key="1">
    <citation type="submission" date="2024-01" db="EMBL/GenBank/DDBJ databases">
        <title>The genome of the rayed Mediterranean limpet Patella caerulea (Linnaeus, 1758).</title>
        <authorList>
            <person name="Anh-Thu Weber A."/>
            <person name="Halstead-Nussloch G."/>
        </authorList>
    </citation>
    <scope>NUCLEOTIDE SEQUENCE [LARGE SCALE GENOMIC DNA]</scope>
    <source>
        <strain evidence="2">AATW-2023a</strain>
        <tissue evidence="2">Whole specimen</tissue>
    </source>
</reference>
<dbReference type="PANTHER" id="PTHR46825:SF15">
    <property type="entry name" value="BETA-LACTAMASE-RELATED DOMAIN-CONTAINING PROTEIN"/>
    <property type="match status" value="1"/>
</dbReference>
<dbReference type="EMBL" id="JAZGQO010000011">
    <property type="protein sequence ID" value="KAK6173054.1"/>
    <property type="molecule type" value="Genomic_DNA"/>
</dbReference>
<dbReference type="PANTHER" id="PTHR46825">
    <property type="entry name" value="D-ALANYL-D-ALANINE-CARBOXYPEPTIDASE/ENDOPEPTIDASE AMPH"/>
    <property type="match status" value="1"/>
</dbReference>
<keyword evidence="3" id="KW-1185">Reference proteome</keyword>
<proteinExistence type="predicted"/>
<dbReference type="InterPro" id="IPR050491">
    <property type="entry name" value="AmpC-like"/>
</dbReference>
<evidence type="ECO:0000259" key="1">
    <source>
        <dbReference type="Pfam" id="PF00144"/>
    </source>
</evidence>
<evidence type="ECO:0000313" key="3">
    <source>
        <dbReference type="Proteomes" id="UP001347796"/>
    </source>
</evidence>
<dbReference type="Pfam" id="PF00144">
    <property type="entry name" value="Beta-lactamase"/>
    <property type="match status" value="1"/>
</dbReference>
<name>A0AAN8PCG2_PATCE</name>
<dbReference type="InterPro" id="IPR001466">
    <property type="entry name" value="Beta-lactam-related"/>
</dbReference>
<organism evidence="2 3">
    <name type="scientific">Patella caerulea</name>
    <name type="common">Rayed Mediterranean limpet</name>
    <dbReference type="NCBI Taxonomy" id="87958"/>
    <lineage>
        <taxon>Eukaryota</taxon>
        <taxon>Metazoa</taxon>
        <taxon>Spiralia</taxon>
        <taxon>Lophotrochozoa</taxon>
        <taxon>Mollusca</taxon>
        <taxon>Gastropoda</taxon>
        <taxon>Patellogastropoda</taxon>
        <taxon>Patelloidea</taxon>
        <taxon>Patellidae</taxon>
        <taxon>Patella</taxon>
    </lineage>
</organism>
<dbReference type="SUPFAM" id="SSF56601">
    <property type="entry name" value="beta-lactamase/transpeptidase-like"/>
    <property type="match status" value="1"/>
</dbReference>
<dbReference type="Proteomes" id="UP001347796">
    <property type="component" value="Unassembled WGS sequence"/>
</dbReference>
<dbReference type="AlphaFoldDB" id="A0AAN8PCG2"/>
<accession>A0AAN8PCG2</accession>
<dbReference type="Gene3D" id="3.40.710.10">
    <property type="entry name" value="DD-peptidase/beta-lactamase superfamily"/>
    <property type="match status" value="1"/>
</dbReference>
<dbReference type="InterPro" id="IPR012338">
    <property type="entry name" value="Beta-lactam/transpept-like"/>
</dbReference>